<dbReference type="InterPro" id="IPR001763">
    <property type="entry name" value="Rhodanese-like_dom"/>
</dbReference>
<dbReference type="SUPFAM" id="SSF52821">
    <property type="entry name" value="Rhodanese/Cell cycle control phosphatase"/>
    <property type="match status" value="1"/>
</dbReference>
<dbReference type="Proteomes" id="UP000740926">
    <property type="component" value="Unassembled WGS sequence"/>
</dbReference>
<dbReference type="SMART" id="SM00450">
    <property type="entry name" value="RHOD"/>
    <property type="match status" value="1"/>
</dbReference>
<dbReference type="InterPro" id="IPR036873">
    <property type="entry name" value="Rhodanese-like_dom_sf"/>
</dbReference>
<dbReference type="PANTHER" id="PTHR44086">
    <property type="entry name" value="THIOSULFATE SULFURTRANSFERASE RDL2, MITOCHONDRIAL-RELATED"/>
    <property type="match status" value="1"/>
</dbReference>
<proteinExistence type="predicted"/>
<reference evidence="2 3" key="1">
    <citation type="journal article" date="2020" name="Microb. Genom.">
        <title>Genetic diversity of clinical and environmental Mucorales isolates obtained from an investigation of mucormycosis cases among solid organ transplant recipients.</title>
        <authorList>
            <person name="Nguyen M.H."/>
            <person name="Kaul D."/>
            <person name="Muto C."/>
            <person name="Cheng S.J."/>
            <person name="Richter R.A."/>
            <person name="Bruno V.M."/>
            <person name="Liu G."/>
            <person name="Beyhan S."/>
            <person name="Sundermann A.J."/>
            <person name="Mounaud S."/>
            <person name="Pasculle A.W."/>
            <person name="Nierman W.C."/>
            <person name="Driscoll E."/>
            <person name="Cumbie R."/>
            <person name="Clancy C.J."/>
            <person name="Dupont C.L."/>
        </authorList>
    </citation>
    <scope>NUCLEOTIDE SEQUENCE [LARGE SCALE GENOMIC DNA]</scope>
    <source>
        <strain evidence="2 3">GL24</strain>
    </source>
</reference>
<dbReference type="Pfam" id="PF00581">
    <property type="entry name" value="Rhodanese"/>
    <property type="match status" value="1"/>
</dbReference>
<name>A0A9P6Z9Z7_9FUNG</name>
<dbReference type="GO" id="GO:0005739">
    <property type="term" value="C:mitochondrion"/>
    <property type="evidence" value="ECO:0007669"/>
    <property type="project" value="TreeGrafter"/>
</dbReference>
<dbReference type="GO" id="GO:0004792">
    <property type="term" value="F:thiosulfate-cyanide sulfurtransferase activity"/>
    <property type="evidence" value="ECO:0007669"/>
    <property type="project" value="TreeGrafter"/>
</dbReference>
<gene>
    <name evidence="2" type="ORF">G6F50_002418</name>
</gene>
<keyword evidence="3" id="KW-1185">Reference proteome</keyword>
<evidence type="ECO:0000313" key="2">
    <source>
        <dbReference type="EMBL" id="KAG1573920.1"/>
    </source>
</evidence>
<dbReference type="Gene3D" id="3.40.250.10">
    <property type="entry name" value="Rhodanese-like domain"/>
    <property type="match status" value="1"/>
</dbReference>
<dbReference type="PANTHER" id="PTHR44086:SF10">
    <property type="entry name" value="THIOSULFATE SULFURTRANSFERASE_RHODANESE-LIKE DOMAIN-CONTAINING PROTEIN 3"/>
    <property type="match status" value="1"/>
</dbReference>
<organism evidence="2 3">
    <name type="scientific">Rhizopus delemar</name>
    <dbReference type="NCBI Taxonomy" id="936053"/>
    <lineage>
        <taxon>Eukaryota</taxon>
        <taxon>Fungi</taxon>
        <taxon>Fungi incertae sedis</taxon>
        <taxon>Mucoromycota</taxon>
        <taxon>Mucoromycotina</taxon>
        <taxon>Mucoromycetes</taxon>
        <taxon>Mucorales</taxon>
        <taxon>Mucorineae</taxon>
        <taxon>Rhizopodaceae</taxon>
        <taxon>Rhizopus</taxon>
    </lineage>
</organism>
<protein>
    <recommendedName>
        <fullName evidence="1">Rhodanese domain-containing protein</fullName>
    </recommendedName>
</protein>
<dbReference type="AlphaFoldDB" id="A0A9P6Z9Z7"/>
<sequence length="203" mass="23151">MSSQRILSGILSRYPRATSLQKATCPNAIQPFLVSSVRGYSTKQPFKVVDFHGIQQLIKSSSNKDYVLLDVREGGEVADGYIPTAKNVPLTEFEYAWRLSDKDFKEFYGFDKPKKSDKIIAYCLKGIRSTTAAEYLSDLGYTKNRPPDKEGTRSYLVETLSVDEIYYRVLGFSSRFDDNEDSTSAFKSWVKTYQLDFMFPPFA</sequence>
<evidence type="ECO:0000313" key="3">
    <source>
        <dbReference type="Proteomes" id="UP000740926"/>
    </source>
</evidence>
<accession>A0A9P6Z9Z7</accession>
<evidence type="ECO:0000259" key="1">
    <source>
        <dbReference type="PROSITE" id="PS50206"/>
    </source>
</evidence>
<comment type="caution">
    <text evidence="2">The sequence shown here is derived from an EMBL/GenBank/DDBJ whole genome shotgun (WGS) entry which is preliminary data.</text>
</comment>
<dbReference type="PROSITE" id="PS50206">
    <property type="entry name" value="RHODANESE_3"/>
    <property type="match status" value="1"/>
</dbReference>
<dbReference type="EMBL" id="JAANIU010000228">
    <property type="protein sequence ID" value="KAG1573920.1"/>
    <property type="molecule type" value="Genomic_DNA"/>
</dbReference>
<feature type="domain" description="Rhodanese" evidence="1">
    <location>
        <begin position="62"/>
        <end position="149"/>
    </location>
</feature>